<dbReference type="Proteomes" id="UP001162992">
    <property type="component" value="Chromosome 4"/>
</dbReference>
<evidence type="ECO:0000313" key="2">
    <source>
        <dbReference type="Proteomes" id="UP001162992"/>
    </source>
</evidence>
<accession>A0ACC2DZM3</accession>
<gene>
    <name evidence="1" type="ORF">O6H91_04G094100</name>
</gene>
<proteinExistence type="predicted"/>
<evidence type="ECO:0000313" key="1">
    <source>
        <dbReference type="EMBL" id="KAJ7559626.1"/>
    </source>
</evidence>
<organism evidence="1 2">
    <name type="scientific">Diphasiastrum complanatum</name>
    <name type="common">Issler's clubmoss</name>
    <name type="synonym">Lycopodium complanatum</name>
    <dbReference type="NCBI Taxonomy" id="34168"/>
    <lineage>
        <taxon>Eukaryota</taxon>
        <taxon>Viridiplantae</taxon>
        <taxon>Streptophyta</taxon>
        <taxon>Embryophyta</taxon>
        <taxon>Tracheophyta</taxon>
        <taxon>Lycopodiopsida</taxon>
        <taxon>Lycopodiales</taxon>
        <taxon>Lycopodiaceae</taxon>
        <taxon>Lycopodioideae</taxon>
        <taxon>Diphasiastrum</taxon>
    </lineage>
</organism>
<protein>
    <submittedName>
        <fullName evidence="1">Uncharacterized protein</fullName>
    </submittedName>
</protein>
<keyword evidence="2" id="KW-1185">Reference proteome</keyword>
<dbReference type="EMBL" id="CM055095">
    <property type="protein sequence ID" value="KAJ7559626.1"/>
    <property type="molecule type" value="Genomic_DNA"/>
</dbReference>
<reference evidence="2" key="1">
    <citation type="journal article" date="2024" name="Proc. Natl. Acad. Sci. U.S.A.">
        <title>Extraordinary preservation of gene collinearity over three hundred million years revealed in homosporous lycophytes.</title>
        <authorList>
            <person name="Li C."/>
            <person name="Wickell D."/>
            <person name="Kuo L.Y."/>
            <person name="Chen X."/>
            <person name="Nie B."/>
            <person name="Liao X."/>
            <person name="Peng D."/>
            <person name="Ji J."/>
            <person name="Jenkins J."/>
            <person name="Williams M."/>
            <person name="Shu S."/>
            <person name="Plott C."/>
            <person name="Barry K."/>
            <person name="Rajasekar S."/>
            <person name="Grimwood J."/>
            <person name="Han X."/>
            <person name="Sun S."/>
            <person name="Hou Z."/>
            <person name="He W."/>
            <person name="Dai G."/>
            <person name="Sun C."/>
            <person name="Schmutz J."/>
            <person name="Leebens-Mack J.H."/>
            <person name="Li F.W."/>
            <person name="Wang L."/>
        </authorList>
    </citation>
    <scope>NUCLEOTIDE SEQUENCE [LARGE SCALE GENOMIC DNA]</scope>
    <source>
        <strain evidence="2">cv. PW_Plant_1</strain>
    </source>
</reference>
<comment type="caution">
    <text evidence="1">The sequence shown here is derived from an EMBL/GenBank/DDBJ whole genome shotgun (WGS) entry which is preliminary data.</text>
</comment>
<name>A0ACC2DZM3_DIPCM</name>
<sequence>MIENCLMLINDKKSRISASYEITDLGQATKCLGLQIKRDRTRRLMHPNQSEYAEKVLKQCRMIDCTPMIAGARLSKQDCPSTKERQQMEKIPYQNLISSLMYLTICTRLDLAFFVYSLSQFSSNLGMTHWLMAKRILQYLKGTQNKGLTYKAEKELKLQHYSDASWASCKDDSKSVTSGCSIACGAAINWICKKQTLVAQFSCEVEYVAASKVVNEVIWLQMMLEAIGIRHREPCTMMMDSQRAIYLAQDPVFHSKTKHIPLKYHHIRDLISKGELSVKFIRSNKMIANLLTKPLDKPLFTKHSKSMGIG</sequence>